<evidence type="ECO:0000313" key="1">
    <source>
        <dbReference type="EMBL" id="OMF58307.1"/>
    </source>
</evidence>
<dbReference type="AlphaFoldDB" id="A0A1R1F2M6"/>
<organism evidence="1 2">
    <name type="scientific">Paenibacillus rhizosphaerae</name>
    <dbReference type="NCBI Taxonomy" id="297318"/>
    <lineage>
        <taxon>Bacteria</taxon>
        <taxon>Bacillati</taxon>
        <taxon>Bacillota</taxon>
        <taxon>Bacilli</taxon>
        <taxon>Bacillales</taxon>
        <taxon>Paenibacillaceae</taxon>
        <taxon>Paenibacillus</taxon>
    </lineage>
</organism>
<name>A0A1R1F2M6_9BACL</name>
<gene>
    <name evidence="1" type="ORF">BK138_07150</name>
</gene>
<comment type="caution">
    <text evidence="1">The sequence shown here is derived from an EMBL/GenBank/DDBJ whole genome shotgun (WGS) entry which is preliminary data.</text>
</comment>
<dbReference type="STRING" id="297318.BK138_07150"/>
<protein>
    <submittedName>
        <fullName evidence="1">Uncharacterized protein</fullName>
    </submittedName>
</protein>
<accession>A0A1R1F2M6</accession>
<proteinExistence type="predicted"/>
<dbReference type="EMBL" id="MRTP01000001">
    <property type="protein sequence ID" value="OMF58307.1"/>
    <property type="molecule type" value="Genomic_DNA"/>
</dbReference>
<keyword evidence="2" id="KW-1185">Reference proteome</keyword>
<dbReference type="Proteomes" id="UP000187172">
    <property type="component" value="Unassembled WGS sequence"/>
</dbReference>
<evidence type="ECO:0000313" key="2">
    <source>
        <dbReference type="Proteomes" id="UP000187172"/>
    </source>
</evidence>
<reference evidence="1 2" key="1">
    <citation type="submission" date="2016-11" db="EMBL/GenBank/DDBJ databases">
        <title>Paenibacillus species isolates.</title>
        <authorList>
            <person name="Beno S.M."/>
        </authorList>
    </citation>
    <scope>NUCLEOTIDE SEQUENCE [LARGE SCALE GENOMIC DNA]</scope>
    <source>
        <strain evidence="1 2">FSL R5-0378</strain>
    </source>
</reference>
<sequence length="67" mass="7595">MQPWFIRNEIGRVVLYRGIVLVVSGSSGSLHSSTPSWNKAFQTLKYVGRWHHTAEIQASELPCEIKP</sequence>